<dbReference type="InterPro" id="IPR025117">
    <property type="entry name" value="DUF4037"/>
</dbReference>
<comment type="caution">
    <text evidence="2">The sequence shown here is derived from an EMBL/GenBank/DDBJ whole genome shotgun (WGS) entry which is preliminary data.</text>
</comment>
<feature type="domain" description="DUF4037" evidence="1">
    <location>
        <begin position="114"/>
        <end position="210"/>
    </location>
</feature>
<evidence type="ECO:0000313" key="3">
    <source>
        <dbReference type="Proteomes" id="UP000215059"/>
    </source>
</evidence>
<dbReference type="AlphaFoldDB" id="A0A235F840"/>
<dbReference type="Gene3D" id="3.30.460.10">
    <property type="entry name" value="Beta Polymerase, domain 2"/>
    <property type="match status" value="1"/>
</dbReference>
<proteinExistence type="predicted"/>
<dbReference type="Pfam" id="PF13228">
    <property type="entry name" value="DUF4037"/>
    <property type="match status" value="1"/>
</dbReference>
<protein>
    <recommendedName>
        <fullName evidence="1">DUF4037 domain-containing protein</fullName>
    </recommendedName>
</protein>
<sequence>MVNFLKRAEEAAAIYSANPKVKAVLLAGSVSRGWQDKYSDIEINIFWQEDPTDIDRKSAIQQMNGDILSYFEYEDEEWSESYMSEGVKFEISSFHCSTVEETIHCVMEYFSSSLDEQALIAAIEAGTALYGREYIESLKKQIAVYPENLARVMIESRLEMGSRWMNRTGLVSRKDSLLLFTTIGQVQQNLLGILHGLNGMYVQHPGFKWLHKTLNRMTVKPKNAAERFERVFTSPPAEAVRIMEQLIMEVYDLVDKKYPDMNVDQFRQKAQMVKLNTNS</sequence>
<dbReference type="SUPFAM" id="SSF81301">
    <property type="entry name" value="Nucleotidyltransferase"/>
    <property type="match status" value="1"/>
</dbReference>
<dbReference type="EMBL" id="NOII01000003">
    <property type="protein sequence ID" value="OYD57369.1"/>
    <property type="molecule type" value="Genomic_DNA"/>
</dbReference>
<evidence type="ECO:0000313" key="2">
    <source>
        <dbReference type="EMBL" id="OYD57369.1"/>
    </source>
</evidence>
<gene>
    <name evidence="2" type="ORF">CGZ90_11860</name>
</gene>
<dbReference type="RefSeq" id="WP_094252718.1">
    <property type="nucleotide sequence ID" value="NZ_JBHLXL010000001.1"/>
</dbReference>
<accession>A0A235F840</accession>
<reference evidence="2 3" key="1">
    <citation type="submission" date="2017-07" db="EMBL/GenBank/DDBJ databases">
        <title>Fictibacillus sp. nov. GDSW-R2A3 Genome sequencing and assembly.</title>
        <authorList>
            <person name="Mayilraj S."/>
        </authorList>
    </citation>
    <scope>NUCLEOTIDE SEQUENCE [LARGE SCALE GENOMIC DNA]</scope>
    <source>
        <strain evidence="2 3">GDSW-R2A3</strain>
    </source>
</reference>
<evidence type="ECO:0000259" key="1">
    <source>
        <dbReference type="Pfam" id="PF13228"/>
    </source>
</evidence>
<organism evidence="2 3">
    <name type="scientific">Fictibacillus aquaticus</name>
    <dbReference type="NCBI Taxonomy" id="2021314"/>
    <lineage>
        <taxon>Bacteria</taxon>
        <taxon>Bacillati</taxon>
        <taxon>Bacillota</taxon>
        <taxon>Bacilli</taxon>
        <taxon>Bacillales</taxon>
        <taxon>Fictibacillaceae</taxon>
        <taxon>Fictibacillus</taxon>
    </lineage>
</organism>
<dbReference type="InterPro" id="IPR043519">
    <property type="entry name" value="NT_sf"/>
</dbReference>
<dbReference type="Proteomes" id="UP000215059">
    <property type="component" value="Unassembled WGS sequence"/>
</dbReference>
<dbReference type="OrthoDB" id="4863277at2"/>
<name>A0A235F840_9BACL</name>
<keyword evidence="3" id="KW-1185">Reference proteome</keyword>